<dbReference type="Pfam" id="PF04932">
    <property type="entry name" value="Wzy_C"/>
    <property type="match status" value="1"/>
</dbReference>
<evidence type="ECO:0000256" key="2">
    <source>
        <dbReference type="ARBA" id="ARBA00022692"/>
    </source>
</evidence>
<name>A0A239ARY3_9PSED</name>
<comment type="subcellular location">
    <subcellularLocation>
        <location evidence="1">Membrane</location>
        <topology evidence="1">Multi-pass membrane protein</topology>
    </subcellularLocation>
</comment>
<keyword evidence="3 5" id="KW-1133">Transmembrane helix</keyword>
<keyword evidence="8" id="KW-1185">Reference proteome</keyword>
<feature type="transmembrane region" description="Helical" evidence="5">
    <location>
        <begin position="127"/>
        <end position="148"/>
    </location>
</feature>
<keyword evidence="4 5" id="KW-0472">Membrane</keyword>
<dbReference type="OrthoDB" id="8534453at2"/>
<feature type="transmembrane region" description="Helical" evidence="5">
    <location>
        <begin position="193"/>
        <end position="209"/>
    </location>
</feature>
<evidence type="ECO:0000259" key="6">
    <source>
        <dbReference type="Pfam" id="PF04932"/>
    </source>
</evidence>
<dbReference type="Gene3D" id="1.10.510.10">
    <property type="entry name" value="Transferase(Phosphotransferase) domain 1"/>
    <property type="match status" value="1"/>
</dbReference>
<dbReference type="STRING" id="1215104.GCA_000730585_05592"/>
<dbReference type="PANTHER" id="PTHR37422:SF13">
    <property type="entry name" value="LIPOPOLYSACCHARIDE BIOSYNTHESIS PROTEIN PA4999-RELATED"/>
    <property type="match status" value="1"/>
</dbReference>
<dbReference type="PANTHER" id="PTHR37422">
    <property type="entry name" value="TEICHURONIC ACID BIOSYNTHESIS PROTEIN TUAE"/>
    <property type="match status" value="1"/>
</dbReference>
<proteinExistence type="predicted"/>
<dbReference type="InterPro" id="IPR011009">
    <property type="entry name" value="Kinase-like_dom_sf"/>
</dbReference>
<feature type="transmembrane region" description="Helical" evidence="5">
    <location>
        <begin position="72"/>
        <end position="91"/>
    </location>
</feature>
<evidence type="ECO:0000313" key="8">
    <source>
        <dbReference type="Proteomes" id="UP000198407"/>
    </source>
</evidence>
<dbReference type="Proteomes" id="UP000198407">
    <property type="component" value="Unassembled WGS sequence"/>
</dbReference>
<dbReference type="Pfam" id="PF06293">
    <property type="entry name" value="Kdo"/>
    <property type="match status" value="1"/>
</dbReference>
<gene>
    <name evidence="7" type="ORF">SAMN05444352_10255</name>
</gene>
<dbReference type="GO" id="GO:0016874">
    <property type="term" value="F:ligase activity"/>
    <property type="evidence" value="ECO:0007669"/>
    <property type="project" value="UniProtKB-KW"/>
</dbReference>
<dbReference type="SUPFAM" id="SSF56112">
    <property type="entry name" value="Protein kinase-like (PK-like)"/>
    <property type="match status" value="1"/>
</dbReference>
<keyword evidence="7" id="KW-0436">Ligase</keyword>
<feature type="transmembrane region" description="Helical" evidence="5">
    <location>
        <begin position="103"/>
        <end position="120"/>
    </location>
</feature>
<feature type="transmembrane region" description="Helical" evidence="5">
    <location>
        <begin position="12"/>
        <end position="35"/>
    </location>
</feature>
<dbReference type="EMBL" id="FZOL01000002">
    <property type="protein sequence ID" value="SNR98466.1"/>
    <property type="molecule type" value="Genomic_DNA"/>
</dbReference>
<organism evidence="7 8">
    <name type="scientific">Pseudomonas japonica</name>
    <dbReference type="NCBI Taxonomy" id="256466"/>
    <lineage>
        <taxon>Bacteria</taxon>
        <taxon>Pseudomonadati</taxon>
        <taxon>Pseudomonadota</taxon>
        <taxon>Gammaproteobacteria</taxon>
        <taxon>Pseudomonadales</taxon>
        <taxon>Pseudomonadaceae</taxon>
        <taxon>Pseudomonas</taxon>
    </lineage>
</organism>
<feature type="transmembrane region" description="Helical" evidence="5">
    <location>
        <begin position="310"/>
        <end position="330"/>
    </location>
</feature>
<dbReference type="RefSeq" id="WP_042120351.1">
    <property type="nucleotide sequence ID" value="NZ_FZOL01000002.1"/>
</dbReference>
<feature type="transmembrane region" description="Helical" evidence="5">
    <location>
        <begin position="238"/>
        <end position="257"/>
    </location>
</feature>
<keyword evidence="2 5" id="KW-0812">Transmembrane</keyword>
<feature type="domain" description="O-antigen ligase-related" evidence="6">
    <location>
        <begin position="199"/>
        <end position="323"/>
    </location>
</feature>
<dbReference type="InterPro" id="IPR051533">
    <property type="entry name" value="WaaL-like"/>
</dbReference>
<dbReference type="InterPro" id="IPR007016">
    <property type="entry name" value="O-antigen_ligase-rel_domated"/>
</dbReference>
<evidence type="ECO:0000313" key="7">
    <source>
        <dbReference type="EMBL" id="SNR98466.1"/>
    </source>
</evidence>
<accession>A0A239ARY3</accession>
<evidence type="ECO:0000256" key="1">
    <source>
        <dbReference type="ARBA" id="ARBA00004141"/>
    </source>
</evidence>
<dbReference type="GO" id="GO:0016020">
    <property type="term" value="C:membrane"/>
    <property type="evidence" value="ECO:0007669"/>
    <property type="project" value="UniProtKB-SubCell"/>
</dbReference>
<sequence length="620" mass="69234">MYLSNIHQSANRLFDFICLWILPIGYFLLLSALFFLPERSLHHKLFYLLFSIPTLIALLARPSDLRGFIREPIVILFTLFAVYAAISIAWSPSESGASSLIKRPLHTFMLFAGCYLLVRYRPETLNAIFLGAAVLALFASARSIYSFASTYVEGLRLIGSGALDNPLLSSHLFGFFATYWLCMCIGSKNLRTLLLSLAALSIMLTAVLATGSRTPLVALTIAVGWVALLRADKRSIPLLLAIPTVAIALLLIAPEMIMGRGESYRFEIWQISWNLILEHPLFGHGYDAPMSVDLGIGYILSEPHNFALGVLHNLGIVGFLPWLGMIAYGLYSGWKHRKEAPFVLASALLAFGIGAGLTEGGGILSRPKEHWFLLWIPLALIAALNIAHRASRLLCIDARALNAEQAGQLVAGGKVIEEDGRGPKVIRLQDGSFLKIFHRRRWYTSDTLNPYSKRFARNSQQLLALGFIAPPVLDLYLYPDGSKGVRYQPLPGRTLRQALEACDTQDARQILVHRLGRYIAQLHERGVYFRSLHLGNVLLLNDGELGLIDLADMRILPSSLSPGLRQRNLRHMQRYTQDRHWLFEENQEALLSGYSEIAPSCTQRMRQHLASSKNEKITTC</sequence>
<feature type="transmembrane region" description="Helical" evidence="5">
    <location>
        <begin position="215"/>
        <end position="231"/>
    </location>
</feature>
<feature type="transmembrane region" description="Helical" evidence="5">
    <location>
        <begin position="168"/>
        <end position="186"/>
    </location>
</feature>
<dbReference type="AlphaFoldDB" id="A0A239ARY3"/>
<evidence type="ECO:0000256" key="5">
    <source>
        <dbReference type="SAM" id="Phobius"/>
    </source>
</evidence>
<evidence type="ECO:0000256" key="4">
    <source>
        <dbReference type="ARBA" id="ARBA00023136"/>
    </source>
</evidence>
<reference evidence="8" key="1">
    <citation type="submission" date="2017-06" db="EMBL/GenBank/DDBJ databases">
        <authorList>
            <person name="Varghese N."/>
            <person name="Submissions S."/>
        </authorList>
    </citation>
    <scope>NUCLEOTIDE SEQUENCE [LARGE SCALE GENOMIC DNA]</scope>
    <source>
        <strain evidence="8">DSM 22348</strain>
    </source>
</reference>
<feature type="transmembrane region" description="Helical" evidence="5">
    <location>
        <begin position="342"/>
        <end position="364"/>
    </location>
</feature>
<feature type="transmembrane region" description="Helical" evidence="5">
    <location>
        <begin position="41"/>
        <end position="60"/>
    </location>
</feature>
<protein>
    <submittedName>
        <fullName evidence="7">O-antigen ligase</fullName>
    </submittedName>
</protein>
<evidence type="ECO:0000256" key="3">
    <source>
        <dbReference type="ARBA" id="ARBA00022989"/>
    </source>
</evidence>